<evidence type="ECO:0000256" key="1">
    <source>
        <dbReference type="SAM" id="Phobius"/>
    </source>
</evidence>
<evidence type="ECO:0000313" key="2">
    <source>
        <dbReference type="EMBL" id="KAK0732489.1"/>
    </source>
</evidence>
<keyword evidence="1" id="KW-0812">Transmembrane</keyword>
<feature type="transmembrane region" description="Helical" evidence="1">
    <location>
        <begin position="189"/>
        <end position="209"/>
    </location>
</feature>
<feature type="transmembrane region" description="Helical" evidence="1">
    <location>
        <begin position="253"/>
        <end position="277"/>
    </location>
</feature>
<evidence type="ECO:0008006" key="4">
    <source>
        <dbReference type="Google" id="ProtNLM"/>
    </source>
</evidence>
<keyword evidence="1" id="KW-1133">Transmembrane helix</keyword>
<evidence type="ECO:0000313" key="3">
    <source>
        <dbReference type="Proteomes" id="UP001172159"/>
    </source>
</evidence>
<keyword evidence="1" id="KW-0472">Membrane</keyword>
<dbReference type="GO" id="GO:0075306">
    <property type="term" value="P:regulation of conidium formation"/>
    <property type="evidence" value="ECO:0007669"/>
    <property type="project" value="TreeGrafter"/>
</dbReference>
<dbReference type="PANTHER" id="PTHR33927">
    <property type="entry name" value="TRANSMEMBRANE PROTEIN"/>
    <property type="match status" value="1"/>
</dbReference>
<dbReference type="GO" id="GO:0048315">
    <property type="term" value="P:conidium formation"/>
    <property type="evidence" value="ECO:0007669"/>
    <property type="project" value="TreeGrafter"/>
</dbReference>
<feature type="transmembrane region" description="Helical" evidence="1">
    <location>
        <begin position="109"/>
        <end position="129"/>
    </location>
</feature>
<keyword evidence="3" id="KW-1185">Reference proteome</keyword>
<gene>
    <name evidence="2" type="ORF">B0T21DRAFT_290819</name>
</gene>
<dbReference type="GO" id="GO:0005886">
    <property type="term" value="C:plasma membrane"/>
    <property type="evidence" value="ECO:0007669"/>
    <property type="project" value="TreeGrafter"/>
</dbReference>
<dbReference type="GO" id="GO:0043935">
    <property type="term" value="P:sexual sporulation resulting in formation of a cellular spore"/>
    <property type="evidence" value="ECO:0007669"/>
    <property type="project" value="TreeGrafter"/>
</dbReference>
<comment type="caution">
    <text evidence="2">The sequence shown here is derived from an EMBL/GenBank/DDBJ whole genome shotgun (WGS) entry which is preliminary data.</text>
</comment>
<protein>
    <recommendedName>
        <fullName evidence="4">Integral membrane protein TmpA</fullName>
    </recommendedName>
</protein>
<dbReference type="InterPro" id="IPR052979">
    <property type="entry name" value="Adenylate-forming_domain"/>
</dbReference>
<feature type="transmembrane region" description="Helical" evidence="1">
    <location>
        <begin position="230"/>
        <end position="247"/>
    </location>
</feature>
<feature type="transmembrane region" description="Helical" evidence="1">
    <location>
        <begin position="80"/>
        <end position="97"/>
    </location>
</feature>
<dbReference type="PANTHER" id="PTHR33927:SF3">
    <property type="entry name" value="INTEGRAL MEMBRANE PROTEIN TMPA"/>
    <property type="match status" value="1"/>
</dbReference>
<name>A0AA40BE36_9PEZI</name>
<sequence length="494" mass="55453">MEDRTVVVYGEKDWKKDEIIETRIDLSYPTSPTSSDLSSSLPSPLKEKADLEAQTTPEQEPTQKHLGFIRYTALNVYRRLFTLAFIGNIIPLIIYLVKGAEPLDLVNASAINLAVCGLCRQPLVLNFLYLIFGSVPRSAPTTIKRLACRIFHLGGVHSGTGVASLLWYIGFAGLYTHQFNPSTTTPTGIAVLALIYSVFALLLSIIIVAHPTIRRKHHDVFELVHRFANWGILALFWVLLFLLGTQAPSLGQFLLHLPAFWILILLTVATIHPWLLLRKVTVTPEPLSPHAVRLHFDHTTVKFGQGIQVAKHPLKDWHSFACFPDRFDNVKNTALESTKFSCIVSKAGDWTKDTILTQPTKLWKRGVPTYGFGYVFRMFSRIIVVTTGSGIGPCLSFLADENRPKMRVLWQTRSPMKTYGERTLGLVRRMDEQPVIIDTSEKGKREEMLPQVLRLVKEFEAEAVCVISNPAVTKDVVFGLETRGILAYGPIFDS</sequence>
<dbReference type="EMBL" id="JAUKTV010000008">
    <property type="protein sequence ID" value="KAK0732489.1"/>
    <property type="molecule type" value="Genomic_DNA"/>
</dbReference>
<dbReference type="AlphaFoldDB" id="A0AA40BE36"/>
<accession>A0AA40BE36</accession>
<proteinExistence type="predicted"/>
<reference evidence="2" key="1">
    <citation type="submission" date="2023-06" db="EMBL/GenBank/DDBJ databases">
        <title>Genome-scale phylogeny and comparative genomics of the fungal order Sordariales.</title>
        <authorList>
            <consortium name="Lawrence Berkeley National Laboratory"/>
            <person name="Hensen N."/>
            <person name="Bonometti L."/>
            <person name="Westerberg I."/>
            <person name="Brannstrom I.O."/>
            <person name="Guillou S."/>
            <person name="Cros-Aarteil S."/>
            <person name="Calhoun S."/>
            <person name="Haridas S."/>
            <person name="Kuo A."/>
            <person name="Mondo S."/>
            <person name="Pangilinan J."/>
            <person name="Riley R."/>
            <person name="Labutti K."/>
            <person name="Andreopoulos B."/>
            <person name="Lipzen A."/>
            <person name="Chen C."/>
            <person name="Yanf M."/>
            <person name="Daum C."/>
            <person name="Ng V."/>
            <person name="Clum A."/>
            <person name="Steindorff A."/>
            <person name="Ohm R."/>
            <person name="Martin F."/>
            <person name="Silar P."/>
            <person name="Natvig D."/>
            <person name="Lalanne C."/>
            <person name="Gautier V."/>
            <person name="Ament-Velasquez S.L."/>
            <person name="Kruys A."/>
            <person name="Hutchinson M.I."/>
            <person name="Powell A.J."/>
            <person name="Barry K."/>
            <person name="Miller A.N."/>
            <person name="Grigoriev I.V."/>
            <person name="Debuchy R."/>
            <person name="Gladieux P."/>
            <person name="Thoren M.H."/>
            <person name="Johannesson H."/>
        </authorList>
    </citation>
    <scope>NUCLEOTIDE SEQUENCE</scope>
    <source>
        <strain evidence="2">CBS 540.89</strain>
    </source>
</reference>
<dbReference type="Proteomes" id="UP001172159">
    <property type="component" value="Unassembled WGS sequence"/>
</dbReference>
<organism evidence="2 3">
    <name type="scientific">Apiosordaria backusii</name>
    <dbReference type="NCBI Taxonomy" id="314023"/>
    <lineage>
        <taxon>Eukaryota</taxon>
        <taxon>Fungi</taxon>
        <taxon>Dikarya</taxon>
        <taxon>Ascomycota</taxon>
        <taxon>Pezizomycotina</taxon>
        <taxon>Sordariomycetes</taxon>
        <taxon>Sordariomycetidae</taxon>
        <taxon>Sordariales</taxon>
        <taxon>Lasiosphaeriaceae</taxon>
        <taxon>Apiosordaria</taxon>
    </lineage>
</organism>
<feature type="transmembrane region" description="Helical" evidence="1">
    <location>
        <begin position="150"/>
        <end position="169"/>
    </location>
</feature>